<dbReference type="AlphaFoldDB" id="A0A0K2TMH9"/>
<evidence type="ECO:0000313" key="1">
    <source>
        <dbReference type="EMBL" id="CDW27318.1"/>
    </source>
</evidence>
<protein>
    <submittedName>
        <fullName evidence="1">Uncharacterized protein</fullName>
    </submittedName>
</protein>
<proteinExistence type="predicted"/>
<sequence>MTLENRNNHFRDTLQFYILLIYPYHVFDGSMLQSLDIRDIVNLINEEQS</sequence>
<dbReference type="EMBL" id="HACA01009957">
    <property type="protein sequence ID" value="CDW27318.1"/>
    <property type="molecule type" value="Transcribed_RNA"/>
</dbReference>
<accession>A0A0K2TMH9</accession>
<organism evidence="1">
    <name type="scientific">Lepeophtheirus salmonis</name>
    <name type="common">Salmon louse</name>
    <name type="synonym">Caligus salmonis</name>
    <dbReference type="NCBI Taxonomy" id="72036"/>
    <lineage>
        <taxon>Eukaryota</taxon>
        <taxon>Metazoa</taxon>
        <taxon>Ecdysozoa</taxon>
        <taxon>Arthropoda</taxon>
        <taxon>Crustacea</taxon>
        <taxon>Multicrustacea</taxon>
        <taxon>Hexanauplia</taxon>
        <taxon>Copepoda</taxon>
        <taxon>Siphonostomatoida</taxon>
        <taxon>Caligidae</taxon>
        <taxon>Lepeophtheirus</taxon>
    </lineage>
</organism>
<name>A0A0K2TMH9_LEPSM</name>
<reference evidence="1" key="1">
    <citation type="submission" date="2014-05" db="EMBL/GenBank/DDBJ databases">
        <authorList>
            <person name="Chronopoulou M."/>
        </authorList>
    </citation>
    <scope>NUCLEOTIDE SEQUENCE</scope>
    <source>
        <tissue evidence="1">Whole organism</tissue>
    </source>
</reference>